<evidence type="ECO:0008006" key="3">
    <source>
        <dbReference type="Google" id="ProtNLM"/>
    </source>
</evidence>
<reference evidence="1" key="1">
    <citation type="submission" date="2006-04" db="EMBL/GenBank/DDBJ databases">
        <title>Complete sequence of plasmid1 pDGEO01 of Deinococcus geothermalis DSM 11300.</title>
        <authorList>
            <consortium name="US DOE Joint Genome Institute"/>
            <person name="Copeland A."/>
            <person name="Lucas S."/>
            <person name="Lapidus A."/>
            <person name="Barry K."/>
            <person name="Detter J.C."/>
            <person name="Glavina del Rio T."/>
            <person name="Hammon N."/>
            <person name="Israni S."/>
            <person name="Dalin E."/>
            <person name="Tice H."/>
            <person name="Pitluck S."/>
            <person name="Brettin T."/>
            <person name="Bruce D."/>
            <person name="Han C."/>
            <person name="Tapia R."/>
            <person name="Saunders E."/>
            <person name="Gilna P."/>
            <person name="Schmutz J."/>
            <person name="Larimer F."/>
            <person name="Land M."/>
            <person name="Hauser L."/>
            <person name="Kyrpides N."/>
            <person name="Kim E."/>
            <person name="Daly M.J."/>
            <person name="Fredrickson J.K."/>
            <person name="Makarova K.S."/>
            <person name="Gaidamakova E.K."/>
            <person name="Zhai M."/>
            <person name="Richardson P."/>
        </authorList>
    </citation>
    <scope>NUCLEOTIDE SEQUENCE</scope>
    <source>
        <strain evidence="1">DSM 11300</strain>
        <plasmid evidence="1">pDGEO01</plasmid>
    </source>
</reference>
<dbReference type="CDD" id="cd10148">
    <property type="entry name" value="CsoR-like_DUF156"/>
    <property type="match status" value="1"/>
</dbReference>
<dbReference type="RefSeq" id="WP_011525894.1">
    <property type="nucleotide sequence ID" value="NC_008010.2"/>
</dbReference>
<dbReference type="KEGG" id="dge:Dgeo_2676"/>
<protein>
    <recommendedName>
        <fullName evidence="3">Copper-sensing transcriptional repressor CsoR</fullName>
    </recommendedName>
</protein>
<evidence type="ECO:0000313" key="2">
    <source>
        <dbReference type="Proteomes" id="UP000002431"/>
    </source>
</evidence>
<gene>
    <name evidence="1" type="ordered locus">Dgeo_2676</name>
</gene>
<dbReference type="GO" id="GO:0003677">
    <property type="term" value="F:DNA binding"/>
    <property type="evidence" value="ECO:0007669"/>
    <property type="project" value="InterPro"/>
</dbReference>
<dbReference type="Pfam" id="PF02583">
    <property type="entry name" value="Trns_repr_metal"/>
    <property type="match status" value="1"/>
</dbReference>
<dbReference type="eggNOG" id="COG1937">
    <property type="taxonomic scope" value="Bacteria"/>
</dbReference>
<dbReference type="InterPro" id="IPR038390">
    <property type="entry name" value="Metal_Tscrpt_repr_sf"/>
</dbReference>
<proteinExistence type="predicted"/>
<keyword evidence="1" id="KW-0614">Plasmid</keyword>
<keyword evidence="2" id="KW-1185">Reference proteome</keyword>
<dbReference type="GO" id="GO:0045892">
    <property type="term" value="P:negative regulation of DNA-templated transcription"/>
    <property type="evidence" value="ECO:0007669"/>
    <property type="project" value="UniProtKB-ARBA"/>
</dbReference>
<accession>Q1J325</accession>
<dbReference type="EMBL" id="CP000358">
    <property type="protein sequence ID" value="ABF44109.1"/>
    <property type="molecule type" value="Genomic_DNA"/>
</dbReference>
<evidence type="ECO:0000313" key="1">
    <source>
        <dbReference type="EMBL" id="ABF44109.1"/>
    </source>
</evidence>
<organism evidence="1 2">
    <name type="scientific">Deinococcus geothermalis (strain DSM 11300 / CIP 105573 / AG-3a)</name>
    <dbReference type="NCBI Taxonomy" id="319795"/>
    <lineage>
        <taxon>Bacteria</taxon>
        <taxon>Thermotogati</taxon>
        <taxon>Deinococcota</taxon>
        <taxon>Deinococci</taxon>
        <taxon>Deinococcales</taxon>
        <taxon>Deinococcaceae</taxon>
        <taxon>Deinococcus</taxon>
    </lineage>
</organism>
<dbReference type="PANTHER" id="PTHR33677">
    <property type="entry name" value="TRANSCRIPTIONAL REPRESSOR FRMR-RELATED"/>
    <property type="match status" value="1"/>
</dbReference>
<dbReference type="InterPro" id="IPR003735">
    <property type="entry name" value="Metal_Tscrpt_repr"/>
</dbReference>
<dbReference type="GO" id="GO:0046872">
    <property type="term" value="F:metal ion binding"/>
    <property type="evidence" value="ECO:0007669"/>
    <property type="project" value="InterPro"/>
</dbReference>
<geneLocation type="plasmid" evidence="1 2">
    <name>pDGEO01</name>
</geneLocation>
<dbReference type="HOGENOM" id="CLU_130332_1_1_0"/>
<dbReference type="Proteomes" id="UP000002431">
    <property type="component" value="Plasmid pDGEO01"/>
</dbReference>
<dbReference type="AlphaFoldDB" id="Q1J325"/>
<sequence length="91" mass="10386">MTFPTDPESQDKEKQRLLNRLRRVEGQVRGLQKMIEEERPCQDILTLLSGVRSALDAAGEAIFEHYLHTCMGDHDEGLPTAEILRAARLLR</sequence>
<dbReference type="PANTHER" id="PTHR33677:SF5">
    <property type="entry name" value="TRANSCRIPTIONAL REPRESSOR FRMR"/>
    <property type="match status" value="1"/>
</dbReference>
<name>Q1J325_DEIGD</name>
<dbReference type="Gene3D" id="1.20.58.1000">
    <property type="entry name" value="Metal-sensitive repressor, helix protomer"/>
    <property type="match status" value="1"/>
</dbReference>